<keyword evidence="2" id="KW-1185">Reference proteome</keyword>
<feature type="non-terminal residue" evidence="1">
    <location>
        <position position="1"/>
    </location>
</feature>
<dbReference type="EMBL" id="KN837240">
    <property type="protein sequence ID" value="KIJ31567.1"/>
    <property type="molecule type" value="Genomic_DNA"/>
</dbReference>
<dbReference type="OrthoDB" id="2688210at2759"/>
<feature type="non-terminal residue" evidence="1">
    <location>
        <position position="131"/>
    </location>
</feature>
<proteinExistence type="predicted"/>
<dbReference type="HOGENOM" id="CLU_1939024_0_0_1"/>
<evidence type="ECO:0000313" key="1">
    <source>
        <dbReference type="EMBL" id="KIJ31567.1"/>
    </source>
</evidence>
<dbReference type="AlphaFoldDB" id="A0A0C9UR05"/>
<evidence type="ECO:0000313" key="2">
    <source>
        <dbReference type="Proteomes" id="UP000054279"/>
    </source>
</evidence>
<organism evidence="1 2">
    <name type="scientific">Sphaerobolus stellatus (strain SS14)</name>
    <dbReference type="NCBI Taxonomy" id="990650"/>
    <lineage>
        <taxon>Eukaryota</taxon>
        <taxon>Fungi</taxon>
        <taxon>Dikarya</taxon>
        <taxon>Basidiomycota</taxon>
        <taxon>Agaricomycotina</taxon>
        <taxon>Agaricomycetes</taxon>
        <taxon>Phallomycetidae</taxon>
        <taxon>Geastrales</taxon>
        <taxon>Sphaerobolaceae</taxon>
        <taxon>Sphaerobolus</taxon>
    </lineage>
</organism>
<dbReference type="Proteomes" id="UP000054279">
    <property type="component" value="Unassembled WGS sequence"/>
</dbReference>
<sequence>PSPFTICTLTEGKHCPLWYFTNQGLQTAKTSAGTGDNDTIIFFTDPGSNTMNWMPATAKKNPGAIHDKDLSFKDITVAVTNYVPLMQRHGWEADRILILSKFWQNLLTHNYRFSSNQVDARALIHYQAEQR</sequence>
<gene>
    <name evidence="1" type="ORF">M422DRAFT_134046</name>
</gene>
<accession>A0A0C9UR05</accession>
<protein>
    <submittedName>
        <fullName evidence="1">Uncharacterized protein</fullName>
    </submittedName>
</protein>
<reference evidence="1 2" key="1">
    <citation type="submission" date="2014-06" db="EMBL/GenBank/DDBJ databases">
        <title>Evolutionary Origins and Diversification of the Mycorrhizal Mutualists.</title>
        <authorList>
            <consortium name="DOE Joint Genome Institute"/>
            <consortium name="Mycorrhizal Genomics Consortium"/>
            <person name="Kohler A."/>
            <person name="Kuo A."/>
            <person name="Nagy L.G."/>
            <person name="Floudas D."/>
            <person name="Copeland A."/>
            <person name="Barry K.W."/>
            <person name="Cichocki N."/>
            <person name="Veneault-Fourrey C."/>
            <person name="LaButti K."/>
            <person name="Lindquist E.A."/>
            <person name="Lipzen A."/>
            <person name="Lundell T."/>
            <person name="Morin E."/>
            <person name="Murat C."/>
            <person name="Riley R."/>
            <person name="Ohm R."/>
            <person name="Sun H."/>
            <person name="Tunlid A."/>
            <person name="Henrissat B."/>
            <person name="Grigoriev I.V."/>
            <person name="Hibbett D.S."/>
            <person name="Martin F."/>
        </authorList>
    </citation>
    <scope>NUCLEOTIDE SEQUENCE [LARGE SCALE GENOMIC DNA]</scope>
    <source>
        <strain evidence="1 2">SS14</strain>
    </source>
</reference>
<name>A0A0C9UR05_SPHS4</name>